<feature type="region of interest" description="Disordered" evidence="1">
    <location>
        <begin position="246"/>
        <end position="284"/>
    </location>
</feature>
<dbReference type="EMBL" id="MCFA01000098">
    <property type="protein sequence ID" value="ORY08607.1"/>
    <property type="molecule type" value="Genomic_DNA"/>
</dbReference>
<gene>
    <name evidence="2" type="ORF">BCR34DRAFT_603465</name>
</gene>
<evidence type="ECO:0000256" key="1">
    <source>
        <dbReference type="SAM" id="MobiDB-lite"/>
    </source>
</evidence>
<comment type="caution">
    <text evidence="2">The sequence shown here is derived from an EMBL/GenBank/DDBJ whole genome shotgun (WGS) entry which is preliminary data.</text>
</comment>
<sequence>MEDPEMELLKKVKSRVSDALRLPDAVQVAEHALRNLCVRLECRKIVKEYANGSGIFYTESTFAATISLPLPGFVLHLQYGSDGASVWLTNEAPPDDQDLFTQIATLIDPNPNPKYTADDLSPKWEGIIDAPQFWFMSLVFIDDPLEEDETLEWMIGFIVRMEINSTLVLAGPNFSTGSKSFHGQLLFQGNLQDKLSPDYNEMFEIPATYEVPYDLDILSLFGDQDKASFPHKLLTRITQAMIDVSKSKSGDGTDPGPGPAFSLPITGTLTSDSPPGKDNSMMGPVPSPFRWKEVHFQISYENGFSFEFDTSFALIPRNPKFRTGSLRVGVEYDHVEKKWVLSGSARDIQFAVLADYLDPECSDALLSMLENLRIPSLSMF</sequence>
<evidence type="ECO:0000313" key="2">
    <source>
        <dbReference type="EMBL" id="ORY08607.1"/>
    </source>
</evidence>
<name>A0A1Y1ZF66_9PLEO</name>
<proteinExistence type="predicted"/>
<evidence type="ECO:0000313" key="3">
    <source>
        <dbReference type="Proteomes" id="UP000193144"/>
    </source>
</evidence>
<dbReference type="Proteomes" id="UP000193144">
    <property type="component" value="Unassembled WGS sequence"/>
</dbReference>
<dbReference type="STRING" id="1231657.A0A1Y1ZF66"/>
<protein>
    <submittedName>
        <fullName evidence="2">Uncharacterized protein</fullName>
    </submittedName>
</protein>
<dbReference type="AlphaFoldDB" id="A0A1Y1ZF66"/>
<accession>A0A1Y1ZF66</accession>
<reference evidence="2 3" key="1">
    <citation type="submission" date="2016-07" db="EMBL/GenBank/DDBJ databases">
        <title>Pervasive Adenine N6-methylation of Active Genes in Fungi.</title>
        <authorList>
            <consortium name="DOE Joint Genome Institute"/>
            <person name="Mondo S.J."/>
            <person name="Dannebaum R.O."/>
            <person name="Kuo R.C."/>
            <person name="Labutti K."/>
            <person name="Haridas S."/>
            <person name="Kuo A."/>
            <person name="Salamov A."/>
            <person name="Ahrendt S.R."/>
            <person name="Lipzen A."/>
            <person name="Sullivan W."/>
            <person name="Andreopoulos W.B."/>
            <person name="Clum A."/>
            <person name="Lindquist E."/>
            <person name="Daum C."/>
            <person name="Ramamoorthy G.K."/>
            <person name="Gryganskyi A."/>
            <person name="Culley D."/>
            <person name="Magnuson J.K."/>
            <person name="James T.Y."/>
            <person name="O'Malley M.A."/>
            <person name="Stajich J.E."/>
            <person name="Spatafora J.W."/>
            <person name="Visel A."/>
            <person name="Grigoriev I.V."/>
        </authorList>
    </citation>
    <scope>NUCLEOTIDE SEQUENCE [LARGE SCALE GENOMIC DNA]</scope>
    <source>
        <strain evidence="2 3">CBS 115471</strain>
    </source>
</reference>
<keyword evidence="3" id="KW-1185">Reference proteome</keyword>
<organism evidence="2 3">
    <name type="scientific">Clohesyomyces aquaticus</name>
    <dbReference type="NCBI Taxonomy" id="1231657"/>
    <lineage>
        <taxon>Eukaryota</taxon>
        <taxon>Fungi</taxon>
        <taxon>Dikarya</taxon>
        <taxon>Ascomycota</taxon>
        <taxon>Pezizomycotina</taxon>
        <taxon>Dothideomycetes</taxon>
        <taxon>Pleosporomycetidae</taxon>
        <taxon>Pleosporales</taxon>
        <taxon>Lindgomycetaceae</taxon>
        <taxon>Clohesyomyces</taxon>
    </lineage>
</organism>